<sequence length="580" mass="64287">MMSSPSSSISSNRRRSSSRIDRFAISTAFLLLGATTNPTCCVHARTLRRGSSSSSSSSLTNDNHDHDVMVNEAEAEESLDAQFEVVGVPNMHEPFLSNDATMTDRSGRRVKDAVEDEEDASLVVFEEELIPGDDNEDELHHHHQQQQQRLEQSCSSDEMLWQFKLQTDNAGSETTWKLEQKTSSGAYVKVLSGPTGGFKYGANTTYKSSACLKGVNMYQLTVLDAGGDGICCGKGKGSFQYAVGGVTEYTTGQTKKTFTTEAVRSFYVGLPPPAPISGRSSSCDDGEQQIGIRIKTDKYGSDNAWELRSLTSGKLLHSVAAGTYADGASRTDSYDVCVPNGSYRFTLMDAMGDGICCENGIGRYMLYINGEVIVHGSDYTVGKKVQHTIVVGYDDTVLANQMSTREIQYLNGHNWRRKMYHEQFGSTYVPLKYDLSLAEDAQYWANQLLTDCDVHGIDHMPGQEQGENLAKNVGFDYESGQLYPVENICRRWFEREETWPFPNNAHFTQGLWRSSKYMGCAESSKIMEDGRTCRIQVCRYARAGNCNMGHFDATVGDNWKIPMLDDDNQCGPICPPNGCH</sequence>
<dbReference type="Proteomes" id="UP001530293">
    <property type="component" value="Unassembled WGS sequence"/>
</dbReference>
<keyword evidence="3" id="KW-1185">Reference proteome</keyword>
<dbReference type="SMART" id="SM00198">
    <property type="entry name" value="SCP"/>
    <property type="match status" value="1"/>
</dbReference>
<evidence type="ECO:0000313" key="2">
    <source>
        <dbReference type="EMBL" id="KAL3757085.1"/>
    </source>
</evidence>
<reference evidence="2 3" key="1">
    <citation type="submission" date="2024-10" db="EMBL/GenBank/DDBJ databases">
        <title>Updated reference genomes for cyclostephanoid diatoms.</title>
        <authorList>
            <person name="Roberts W.R."/>
            <person name="Alverson A.J."/>
        </authorList>
    </citation>
    <scope>NUCLEOTIDE SEQUENCE [LARGE SCALE GENOMIC DNA]</scope>
    <source>
        <strain evidence="2 3">AJA232-27</strain>
    </source>
</reference>
<dbReference type="Gene3D" id="3.40.33.10">
    <property type="entry name" value="CAP"/>
    <property type="match status" value="1"/>
</dbReference>
<name>A0ABD3LZ93_9STRA</name>
<accession>A0ABD3LZ93</accession>
<dbReference type="SUPFAM" id="SSF55797">
    <property type="entry name" value="PR-1-like"/>
    <property type="match status" value="1"/>
</dbReference>
<gene>
    <name evidence="2" type="ORF">ACHAWU_002924</name>
</gene>
<dbReference type="InterPro" id="IPR001283">
    <property type="entry name" value="CRISP-related"/>
</dbReference>
<proteinExistence type="predicted"/>
<evidence type="ECO:0000313" key="3">
    <source>
        <dbReference type="Proteomes" id="UP001530293"/>
    </source>
</evidence>
<dbReference type="Pfam" id="PF00188">
    <property type="entry name" value="CAP"/>
    <property type="match status" value="1"/>
</dbReference>
<protein>
    <recommendedName>
        <fullName evidence="1">SCP domain-containing protein</fullName>
    </recommendedName>
</protein>
<dbReference type="InterPro" id="IPR014044">
    <property type="entry name" value="CAP_dom"/>
</dbReference>
<feature type="domain" description="SCP" evidence="1">
    <location>
        <begin position="404"/>
        <end position="548"/>
    </location>
</feature>
<dbReference type="FunFam" id="3.40.33.10:FF:000029">
    <property type="entry name" value="Predicted protein"/>
    <property type="match status" value="1"/>
</dbReference>
<organism evidence="2 3">
    <name type="scientific">Discostella pseudostelligera</name>
    <dbReference type="NCBI Taxonomy" id="259834"/>
    <lineage>
        <taxon>Eukaryota</taxon>
        <taxon>Sar</taxon>
        <taxon>Stramenopiles</taxon>
        <taxon>Ochrophyta</taxon>
        <taxon>Bacillariophyta</taxon>
        <taxon>Coscinodiscophyceae</taxon>
        <taxon>Thalassiosirophycidae</taxon>
        <taxon>Stephanodiscales</taxon>
        <taxon>Stephanodiscaceae</taxon>
        <taxon>Discostella</taxon>
    </lineage>
</organism>
<evidence type="ECO:0000259" key="1">
    <source>
        <dbReference type="SMART" id="SM00198"/>
    </source>
</evidence>
<dbReference type="AlphaFoldDB" id="A0ABD3LZ93"/>
<dbReference type="PANTHER" id="PTHR10334">
    <property type="entry name" value="CYSTEINE-RICH SECRETORY PROTEIN-RELATED"/>
    <property type="match status" value="1"/>
</dbReference>
<dbReference type="InterPro" id="IPR035940">
    <property type="entry name" value="CAP_sf"/>
</dbReference>
<comment type="caution">
    <text evidence="2">The sequence shown here is derived from an EMBL/GenBank/DDBJ whole genome shotgun (WGS) entry which is preliminary data.</text>
</comment>
<dbReference type="EMBL" id="JALLBG020000273">
    <property type="protein sequence ID" value="KAL3757085.1"/>
    <property type="molecule type" value="Genomic_DNA"/>
</dbReference>